<accession>A0A7T0BWF4</accession>
<dbReference type="CDD" id="cd13653">
    <property type="entry name" value="PBP2_phosphate_like_1"/>
    <property type="match status" value="1"/>
</dbReference>
<dbReference type="AlphaFoldDB" id="A0A7T0BWF4"/>
<protein>
    <submittedName>
        <fullName evidence="3">Phosphate ABC transporter substrate-binding protein</fullName>
    </submittedName>
</protein>
<name>A0A7T0BWF4_9BACT</name>
<dbReference type="InterPro" id="IPR024370">
    <property type="entry name" value="PBP_domain"/>
</dbReference>
<dbReference type="KEGG" id="nli:G3M70_10445"/>
<gene>
    <name evidence="3" type="ORF">G3M70_10445</name>
</gene>
<dbReference type="InterPro" id="IPR050811">
    <property type="entry name" value="Phosphate_ABC_transporter"/>
</dbReference>
<evidence type="ECO:0000259" key="2">
    <source>
        <dbReference type="Pfam" id="PF12849"/>
    </source>
</evidence>
<reference evidence="3" key="1">
    <citation type="submission" date="2020-02" db="EMBL/GenBank/DDBJ databases">
        <title>Genomic and physiological characterization of two novel Nitrospinaceae genera.</title>
        <authorList>
            <person name="Mueller A.J."/>
            <person name="Jung M.-Y."/>
            <person name="Strachan C.R."/>
            <person name="Herbold C.W."/>
            <person name="Kirkegaard R.H."/>
            <person name="Daims H."/>
        </authorList>
    </citation>
    <scope>NUCLEOTIDE SEQUENCE [LARGE SCALE GENOMIC DNA]</scope>
    <source>
        <strain evidence="3">EB</strain>
    </source>
</reference>
<dbReference type="PANTHER" id="PTHR30570:SF1">
    <property type="entry name" value="PHOSPHATE-BINDING PROTEIN PSTS"/>
    <property type="match status" value="1"/>
</dbReference>
<dbReference type="EMBL" id="CP048685">
    <property type="protein sequence ID" value="QPJ62267.1"/>
    <property type="molecule type" value="Genomic_DNA"/>
</dbReference>
<evidence type="ECO:0000256" key="1">
    <source>
        <dbReference type="ARBA" id="ARBA00022729"/>
    </source>
</evidence>
<feature type="domain" description="PBP" evidence="2">
    <location>
        <begin position="36"/>
        <end position="275"/>
    </location>
</feature>
<evidence type="ECO:0000313" key="3">
    <source>
        <dbReference type="EMBL" id="QPJ62267.1"/>
    </source>
</evidence>
<dbReference type="SUPFAM" id="SSF53850">
    <property type="entry name" value="Periplasmic binding protein-like II"/>
    <property type="match status" value="1"/>
</dbReference>
<organism evidence="3">
    <name type="scientific">Candidatus Nitronauta litoralis</name>
    <dbReference type="NCBI Taxonomy" id="2705533"/>
    <lineage>
        <taxon>Bacteria</taxon>
        <taxon>Pseudomonadati</taxon>
        <taxon>Nitrospinota/Tectimicrobiota group</taxon>
        <taxon>Nitrospinota</taxon>
        <taxon>Nitrospinia</taxon>
        <taxon>Nitrospinales</taxon>
        <taxon>Nitrospinaceae</taxon>
        <taxon>Candidatus Nitronauta</taxon>
    </lineage>
</organism>
<sequence length="304" mass="32831">MPKQPAHFLFSNTFPGALTGVIALSFLFLVTSSFAGTLIRSGGSTTVLPVVSKAAARYNGLNPEVQVTVSGGGSGVGIQGAGSGLLDIGLASREMTPEEVKKFKQQGLKVHVIGRDAVACVVSSEIYKAGVTALTREQIRAIYEGRIRNWQDVGGPDSRIVVIDKERHRGTRHVFMNYIFGNPKARARGVRLVTGSNNEEQAKIAQSNAAIGMLSFAWMNEEVRGLDLIEGDRIIQPTQDNVENGTYPIVRNLNMLLSEKANLESRKFLEFVLSESGQSIVADLHYIPARKTEGSHLAGKVPGL</sequence>
<dbReference type="Proteomes" id="UP000594688">
    <property type="component" value="Chromosome"/>
</dbReference>
<proteinExistence type="predicted"/>
<dbReference type="Pfam" id="PF12849">
    <property type="entry name" value="PBP_like_2"/>
    <property type="match status" value="1"/>
</dbReference>
<keyword evidence="1" id="KW-0732">Signal</keyword>
<dbReference type="PANTHER" id="PTHR30570">
    <property type="entry name" value="PERIPLASMIC PHOSPHATE BINDING COMPONENT OF PHOSPHATE ABC TRANSPORTER"/>
    <property type="match status" value="1"/>
</dbReference>
<dbReference type="Gene3D" id="3.40.190.10">
    <property type="entry name" value="Periplasmic binding protein-like II"/>
    <property type="match status" value="2"/>
</dbReference>